<dbReference type="InterPro" id="IPR006195">
    <property type="entry name" value="aa-tRNA-synth_II"/>
</dbReference>
<protein>
    <recommendedName>
        <fullName evidence="2">histidine--tRNA ligase</fullName>
        <ecNumber evidence="2">6.1.1.21</ecNumber>
    </recommendedName>
    <alternativeName>
        <fullName evidence="8">Histidyl-tRNA synthetase</fullName>
    </alternativeName>
</protein>
<dbReference type="Pfam" id="PF13393">
    <property type="entry name" value="tRNA-synt_His"/>
    <property type="match status" value="1"/>
</dbReference>
<evidence type="ECO:0000313" key="13">
    <source>
        <dbReference type="EMBL" id="CAE8652233.1"/>
    </source>
</evidence>
<dbReference type="InterPro" id="IPR045864">
    <property type="entry name" value="aa-tRNA-synth_II/BPL/LPL"/>
</dbReference>
<dbReference type="InterPro" id="IPR041715">
    <property type="entry name" value="HisRS-like_core"/>
</dbReference>
<dbReference type="EMBL" id="CAJNNV010025452">
    <property type="protein sequence ID" value="CAE8614600.1"/>
    <property type="molecule type" value="Genomic_DNA"/>
</dbReference>
<evidence type="ECO:0000313" key="11">
    <source>
        <dbReference type="EMBL" id="CAE8614600.1"/>
    </source>
</evidence>
<dbReference type="EMBL" id="CAJNNV010027459">
    <property type="protein sequence ID" value="CAE8620444.1"/>
    <property type="molecule type" value="Genomic_DNA"/>
</dbReference>
<keyword evidence="7" id="KW-0030">Aminoacyl-tRNA synthetase</keyword>
<dbReference type="PANTHER" id="PTHR43707">
    <property type="entry name" value="HISTIDYL-TRNA SYNTHETASE"/>
    <property type="match status" value="1"/>
</dbReference>
<evidence type="ECO:0000256" key="8">
    <source>
        <dbReference type="ARBA" id="ARBA00030619"/>
    </source>
</evidence>
<dbReference type="Gene3D" id="3.40.50.800">
    <property type="entry name" value="Anticodon-binding domain"/>
    <property type="match status" value="1"/>
</dbReference>
<name>A0A813G1V5_POLGL</name>
<accession>A0A813G1V5</accession>
<evidence type="ECO:0000256" key="1">
    <source>
        <dbReference type="ARBA" id="ARBA00008226"/>
    </source>
</evidence>
<keyword evidence="6" id="KW-0648">Protein biosynthesis</keyword>
<dbReference type="Gene3D" id="3.30.930.10">
    <property type="entry name" value="Bira Bifunctional Protein, Domain 2"/>
    <property type="match status" value="1"/>
</dbReference>
<evidence type="ECO:0000256" key="5">
    <source>
        <dbReference type="ARBA" id="ARBA00022840"/>
    </source>
</evidence>
<comment type="caution">
    <text evidence="12">The sequence shown here is derived from an EMBL/GenBank/DDBJ whole genome shotgun (WGS) entry which is preliminary data.</text>
</comment>
<comment type="similarity">
    <text evidence="1">Belongs to the class-II aminoacyl-tRNA synthetase family.</text>
</comment>
<dbReference type="InterPro" id="IPR004154">
    <property type="entry name" value="Anticodon-bd"/>
</dbReference>
<dbReference type="GO" id="GO:0006427">
    <property type="term" value="P:histidyl-tRNA aminoacylation"/>
    <property type="evidence" value="ECO:0007669"/>
    <property type="project" value="InterPro"/>
</dbReference>
<keyword evidence="3" id="KW-0436">Ligase</keyword>
<dbReference type="SUPFAM" id="SSF52954">
    <property type="entry name" value="Class II aaRS ABD-related"/>
    <property type="match status" value="1"/>
</dbReference>
<dbReference type="NCBIfam" id="TIGR00442">
    <property type="entry name" value="hisS"/>
    <property type="match status" value="1"/>
</dbReference>
<keyword evidence="14" id="KW-1185">Reference proteome</keyword>
<evidence type="ECO:0000259" key="10">
    <source>
        <dbReference type="PROSITE" id="PS50862"/>
    </source>
</evidence>
<dbReference type="OrthoDB" id="1906957at2759"/>
<dbReference type="InterPro" id="IPR004516">
    <property type="entry name" value="HisRS/HisZ"/>
</dbReference>
<evidence type="ECO:0000256" key="3">
    <source>
        <dbReference type="ARBA" id="ARBA00022598"/>
    </source>
</evidence>
<reference evidence="12" key="1">
    <citation type="submission" date="2021-02" db="EMBL/GenBank/DDBJ databases">
        <authorList>
            <person name="Dougan E. K."/>
            <person name="Rhodes N."/>
            <person name="Thang M."/>
            <person name="Chan C."/>
        </authorList>
    </citation>
    <scope>NUCLEOTIDE SEQUENCE</scope>
</reference>
<dbReference type="Proteomes" id="UP000626109">
    <property type="component" value="Unassembled WGS sequence"/>
</dbReference>
<keyword evidence="5" id="KW-0067">ATP-binding</keyword>
<dbReference type="CDD" id="cd00773">
    <property type="entry name" value="HisRS-like_core"/>
    <property type="match status" value="1"/>
</dbReference>
<evidence type="ECO:0000256" key="4">
    <source>
        <dbReference type="ARBA" id="ARBA00022741"/>
    </source>
</evidence>
<dbReference type="GO" id="GO:0005737">
    <property type="term" value="C:cytoplasm"/>
    <property type="evidence" value="ECO:0007669"/>
    <property type="project" value="InterPro"/>
</dbReference>
<dbReference type="InterPro" id="IPR036621">
    <property type="entry name" value="Anticodon-bd_dom_sf"/>
</dbReference>
<evidence type="ECO:0000256" key="6">
    <source>
        <dbReference type="ARBA" id="ARBA00022917"/>
    </source>
</evidence>
<dbReference type="HAMAP" id="MF_00127">
    <property type="entry name" value="His_tRNA_synth"/>
    <property type="match status" value="1"/>
</dbReference>
<dbReference type="Proteomes" id="UP000654075">
    <property type="component" value="Unassembled WGS sequence"/>
</dbReference>
<comment type="catalytic activity">
    <reaction evidence="9">
        <text>tRNA(His) + L-histidine + ATP = L-histidyl-tRNA(His) + AMP + diphosphate + H(+)</text>
        <dbReference type="Rhea" id="RHEA:17313"/>
        <dbReference type="Rhea" id="RHEA-COMP:9665"/>
        <dbReference type="Rhea" id="RHEA-COMP:9689"/>
        <dbReference type="ChEBI" id="CHEBI:15378"/>
        <dbReference type="ChEBI" id="CHEBI:30616"/>
        <dbReference type="ChEBI" id="CHEBI:33019"/>
        <dbReference type="ChEBI" id="CHEBI:57595"/>
        <dbReference type="ChEBI" id="CHEBI:78442"/>
        <dbReference type="ChEBI" id="CHEBI:78527"/>
        <dbReference type="ChEBI" id="CHEBI:456215"/>
        <dbReference type="EC" id="6.1.1.21"/>
    </reaction>
</comment>
<dbReference type="OMA" id="CGGGNFK"/>
<evidence type="ECO:0000256" key="7">
    <source>
        <dbReference type="ARBA" id="ARBA00023146"/>
    </source>
</evidence>
<dbReference type="PANTHER" id="PTHR43707:SF1">
    <property type="entry name" value="HISTIDINE--TRNA LIGASE, MITOCHONDRIAL-RELATED"/>
    <property type="match status" value="1"/>
</dbReference>
<dbReference type="InterPro" id="IPR015807">
    <property type="entry name" value="His-tRNA-ligase"/>
</dbReference>
<evidence type="ECO:0000256" key="2">
    <source>
        <dbReference type="ARBA" id="ARBA00012815"/>
    </source>
</evidence>
<dbReference type="SUPFAM" id="SSF55681">
    <property type="entry name" value="Class II aaRS and biotin synthetases"/>
    <property type="match status" value="1"/>
</dbReference>
<dbReference type="AlphaFoldDB" id="A0A813G1V5"/>
<dbReference type="GO" id="GO:0004821">
    <property type="term" value="F:histidine-tRNA ligase activity"/>
    <property type="evidence" value="ECO:0007669"/>
    <property type="project" value="UniProtKB-EC"/>
</dbReference>
<sequence>MAAALHLGSSSSLGTRQAVFFVPGSRLKHRRELLAGSRTGVSEGSLAGTVTCSVFAGSIAAAALRGRRFAAGSSGTRRSAASDVAAPAAEVKGSAFTLDPPSGTRDFFPEDMRQQRWLFDRFREVAASYGFQEYDAPVLEHEELYKRKAGEEITEQMYNFRDKEGAAVTLRPEMTPSLARMVLQLMRAETGEIAAQLPLKWFAIPQCWRFETTQRGRRREHYQWNMDIVGVAGITAEAELLSAVVSFFESVGITSKDVGIKINSRKVLGAVLNNAGVPAERFAETCVIIDKLDKIGAAAVQKELTEKVGLSADVAQKIVAATGAKTLDEFAELAGVGESDEVKELRKLFELAEDYGYADWLQFDASVVRGLAYYTGVVFEAFDKAGVLRAICGGGRYDKLLELYGSKKEVPCVGFGFGDCVIVELLRERGVQPQLPVTVDFVVAAYNNDMLGKAMSVARRLRKAGKSVDVYPEAAKKVKKAFKYADKVGARKMAFVAPDEWENGLVSIKDLRCPPETPADKKQVNVPLAELDKVDSFFE</sequence>
<evidence type="ECO:0000313" key="14">
    <source>
        <dbReference type="Proteomes" id="UP000654075"/>
    </source>
</evidence>
<evidence type="ECO:0000313" key="12">
    <source>
        <dbReference type="EMBL" id="CAE8620444.1"/>
    </source>
</evidence>
<dbReference type="PROSITE" id="PS50862">
    <property type="entry name" value="AA_TRNA_LIGASE_II"/>
    <property type="match status" value="1"/>
</dbReference>
<dbReference type="FunFam" id="3.30.930.10:FF:000054">
    <property type="entry name" value="Histidine--tRNA ligase chloroplastic/mitochondrial"/>
    <property type="match status" value="1"/>
</dbReference>
<feature type="domain" description="Aminoacyl-transfer RNA synthetases class-II family profile" evidence="10">
    <location>
        <begin position="103"/>
        <end position="436"/>
    </location>
</feature>
<evidence type="ECO:0000256" key="9">
    <source>
        <dbReference type="ARBA" id="ARBA00047639"/>
    </source>
</evidence>
<dbReference type="EC" id="6.1.1.21" evidence="2"/>
<keyword evidence="4" id="KW-0547">Nucleotide-binding</keyword>
<gene>
    <name evidence="11" type="ORF">PGLA1383_LOCUS32322</name>
    <name evidence="12" type="ORF">PGLA1383_LOCUS38001</name>
    <name evidence="13" type="ORF">PGLA2088_LOCUS9547</name>
</gene>
<dbReference type="GO" id="GO:0005524">
    <property type="term" value="F:ATP binding"/>
    <property type="evidence" value="ECO:0007669"/>
    <property type="project" value="UniProtKB-KW"/>
</dbReference>
<proteinExistence type="inferred from homology"/>
<dbReference type="EMBL" id="CAJNNW010010568">
    <property type="protein sequence ID" value="CAE8652233.1"/>
    <property type="molecule type" value="Genomic_DNA"/>
</dbReference>
<dbReference type="Pfam" id="PF03129">
    <property type="entry name" value="HGTP_anticodon"/>
    <property type="match status" value="1"/>
</dbReference>
<organism evidence="12 14">
    <name type="scientific">Polarella glacialis</name>
    <name type="common">Dinoflagellate</name>
    <dbReference type="NCBI Taxonomy" id="89957"/>
    <lineage>
        <taxon>Eukaryota</taxon>
        <taxon>Sar</taxon>
        <taxon>Alveolata</taxon>
        <taxon>Dinophyceae</taxon>
        <taxon>Suessiales</taxon>
        <taxon>Suessiaceae</taxon>
        <taxon>Polarella</taxon>
    </lineage>
</organism>